<proteinExistence type="predicted"/>
<comment type="caution">
    <text evidence="3">The sequence shown here is derived from an EMBL/GenBank/DDBJ whole genome shotgun (WGS) entry which is preliminary data.</text>
</comment>
<evidence type="ECO:0000256" key="1">
    <source>
        <dbReference type="SAM" id="MobiDB-lite"/>
    </source>
</evidence>
<sequence>MTIAPNVHRSVRTLTALLIASALLTGLPESGRGSSVPQYEEAPGSDYGEVGPDPAAVPISKEAAIRLAKEALPPVGNRNPDDIGLLYRRTEKAFPSIPVWKGAWDMLDKGTVALAEIDAVTGDLLSYETRYLMNPMNEPNSRFPARITRDRAKEAAEAFVRKAVPSVRDFGLKELAFTPDEAFDYVYPLFGPARYSFRFGLTVNGYETINVPIAVVLDAGGSVKAFSFAGHPGQPVAKRAAVKAEEAKRIWANGFRMLPLYRNVAGSFGDSPDWKLTYVMNRTFLSIDAMSGAPAWSDSYGDSNIAAQRYESLLPTDASFVPRSVDLKQAVQSTAALANFPSGTEWTSDSETNGGQRRTWELKGVDPDDREGGYYSLTVDAKTGQTLDYADYRYSGSDADERSSEPPTIQAADARKLAELWLTEHIPDFSSRYKLAVPFEAAASGLTLEYRMFHRGIPVAGQDLFITLNGSGKMTRLILPQRPPEAKALDALKPTLDAEQAKKRIVRQTKLLPYYVPDEKEPSTSGTTGPGERRLELLYLAAPANPYELYVSDTVDAVSGIVAPSYAGKAFTVGGPLPADALAHPSKKALQTLFDHSVLLADSKGQLLPDAGLSRGEFLRMVHKGMTFSNIPYTGGGERFFSDVDAKHPYYFDVDYFIGRKWLTPDRKTALKPDDPLTREQMAVWLTRVMGNEKMALALAEDPTVTRLRDAGKIKDKGAAAVALKFGLLKPTAGAFKPAERATRAEAAEALLKLAEMQEKLDKPLWSWGYTGDEYR</sequence>
<evidence type="ECO:0000313" key="4">
    <source>
        <dbReference type="Proteomes" id="UP001596378"/>
    </source>
</evidence>
<organism evidence="3 4">
    <name type="scientific">Cohnella cellulosilytica</name>
    <dbReference type="NCBI Taxonomy" id="986710"/>
    <lineage>
        <taxon>Bacteria</taxon>
        <taxon>Bacillati</taxon>
        <taxon>Bacillota</taxon>
        <taxon>Bacilli</taxon>
        <taxon>Bacillales</taxon>
        <taxon>Paenibacillaceae</taxon>
        <taxon>Cohnella</taxon>
    </lineage>
</organism>
<name>A0ABW2FMH0_9BACL</name>
<accession>A0ABW2FMH0</accession>
<reference evidence="4" key="1">
    <citation type="journal article" date="2019" name="Int. J. Syst. Evol. Microbiol.">
        <title>The Global Catalogue of Microorganisms (GCM) 10K type strain sequencing project: providing services to taxonomists for standard genome sequencing and annotation.</title>
        <authorList>
            <consortium name="The Broad Institute Genomics Platform"/>
            <consortium name="The Broad Institute Genome Sequencing Center for Infectious Disease"/>
            <person name="Wu L."/>
            <person name="Ma J."/>
        </authorList>
    </citation>
    <scope>NUCLEOTIDE SEQUENCE [LARGE SCALE GENOMIC DNA]</scope>
    <source>
        <strain evidence="4">KCTC 12907</strain>
    </source>
</reference>
<dbReference type="EMBL" id="JBHTAI010000028">
    <property type="protein sequence ID" value="MFC7152983.1"/>
    <property type="molecule type" value="Genomic_DNA"/>
</dbReference>
<feature type="domain" description="SLH" evidence="2">
    <location>
        <begin position="637"/>
        <end position="700"/>
    </location>
</feature>
<dbReference type="Pfam" id="PF16244">
    <property type="entry name" value="DUF4901"/>
    <property type="match status" value="1"/>
</dbReference>
<keyword evidence="4" id="KW-1185">Reference proteome</keyword>
<dbReference type="InterPro" id="IPR001119">
    <property type="entry name" value="SLH_dom"/>
</dbReference>
<dbReference type="PROSITE" id="PS51272">
    <property type="entry name" value="SLH"/>
    <property type="match status" value="1"/>
</dbReference>
<dbReference type="InterPro" id="IPR032599">
    <property type="entry name" value="YcdB/YcdC_rep_domain"/>
</dbReference>
<dbReference type="RefSeq" id="WP_378054655.1">
    <property type="nucleotide sequence ID" value="NZ_JBHMDN010000081.1"/>
</dbReference>
<evidence type="ECO:0000313" key="3">
    <source>
        <dbReference type="EMBL" id="MFC7152983.1"/>
    </source>
</evidence>
<feature type="region of interest" description="Disordered" evidence="1">
    <location>
        <begin position="30"/>
        <end position="53"/>
    </location>
</feature>
<protein>
    <submittedName>
        <fullName evidence="3">YcdB/YcdC domain-containing protein</fullName>
    </submittedName>
</protein>
<evidence type="ECO:0000259" key="2">
    <source>
        <dbReference type="PROSITE" id="PS51272"/>
    </source>
</evidence>
<dbReference type="Proteomes" id="UP001596378">
    <property type="component" value="Unassembled WGS sequence"/>
</dbReference>
<gene>
    <name evidence="3" type="ORF">ACFQMJ_30975</name>
</gene>